<feature type="transmembrane region" description="Helical" evidence="8">
    <location>
        <begin position="49"/>
        <end position="72"/>
    </location>
</feature>
<evidence type="ECO:0000256" key="4">
    <source>
        <dbReference type="ARBA" id="ARBA00011182"/>
    </source>
</evidence>
<reference evidence="10" key="1">
    <citation type="submission" date="2011-10" db="EMBL/GenBank/DDBJ databases">
        <title>The Genome Sequence of Fusarium oxysporum HDV247.</title>
        <authorList>
            <consortium name="The Broad Institute Genome Sequencing Platform"/>
            <person name="Ma L.-J."/>
            <person name="Gale L.R."/>
            <person name="Schwartz D.C."/>
            <person name="Zhou S."/>
            <person name="Corby-Kistler H."/>
            <person name="Young S.K."/>
            <person name="Zeng Q."/>
            <person name="Gargeya S."/>
            <person name="Fitzgerald M."/>
            <person name="Haas B."/>
            <person name="Abouelleil A."/>
            <person name="Alvarado L."/>
            <person name="Arachchi H.M."/>
            <person name="Berlin A."/>
            <person name="Brown A."/>
            <person name="Chapman S.B."/>
            <person name="Chen Z."/>
            <person name="Dunbar C."/>
            <person name="Freedman E."/>
            <person name="Gearin G."/>
            <person name="Goldberg J."/>
            <person name="Griggs A."/>
            <person name="Gujja S."/>
            <person name="Heiman D."/>
            <person name="Howarth C."/>
            <person name="Larson L."/>
            <person name="Lui A."/>
            <person name="MacDonald P.J.P."/>
            <person name="Montmayeur A."/>
            <person name="Murphy C."/>
            <person name="Neiman D."/>
            <person name="Pearson M."/>
            <person name="Priest M."/>
            <person name="Roberts A."/>
            <person name="Saif S."/>
            <person name="Shea T."/>
            <person name="Shenoy N."/>
            <person name="Sisk P."/>
            <person name="Stolte C."/>
            <person name="Sykes S."/>
            <person name="Wortman J."/>
            <person name="Nusbaum C."/>
            <person name="Birren B."/>
        </authorList>
    </citation>
    <scope>NUCLEOTIDE SEQUENCE [LARGE SCALE GENOMIC DNA]</scope>
    <source>
        <strain evidence="10">HDV247</strain>
    </source>
</reference>
<comment type="subunit">
    <text evidence="4">Homooligomer.</text>
</comment>
<dbReference type="InterPro" id="IPR004853">
    <property type="entry name" value="Sugar_P_trans_dom"/>
</dbReference>
<dbReference type="GO" id="GO:0005789">
    <property type="term" value="C:endoplasmic reticulum membrane"/>
    <property type="evidence" value="ECO:0007669"/>
    <property type="project" value="UniProtKB-SubCell"/>
</dbReference>
<keyword evidence="5 8" id="KW-0812">Transmembrane</keyword>
<dbReference type="Proteomes" id="UP000030751">
    <property type="component" value="Unassembled WGS sequence"/>
</dbReference>
<feature type="transmembrane region" description="Helical" evidence="8">
    <location>
        <begin position="6"/>
        <end position="29"/>
    </location>
</feature>
<reference evidence="10" key="2">
    <citation type="submission" date="2012-05" db="EMBL/GenBank/DDBJ databases">
        <title>Annotation of the Genome Sequence of Fusarium oxysporum HDV247.</title>
        <authorList>
            <consortium name="The Broad Institute Genomics Platform"/>
            <person name="Ma L.-J."/>
            <person name="Corby-Kistler H."/>
            <person name="Broz K."/>
            <person name="Gale L.R."/>
            <person name="Jonkers W."/>
            <person name="O'Donnell K."/>
            <person name="Ploetz R."/>
            <person name="Steinberg C."/>
            <person name="Schwartz D.C."/>
            <person name="VanEtten H."/>
            <person name="Zhou S."/>
            <person name="Young S.K."/>
            <person name="Zeng Q."/>
            <person name="Gargeya S."/>
            <person name="Fitzgerald M."/>
            <person name="Abouelleil A."/>
            <person name="Alvarado L."/>
            <person name="Chapman S.B."/>
            <person name="Gainer-Dewar J."/>
            <person name="Goldberg J."/>
            <person name="Griggs A."/>
            <person name="Gujja S."/>
            <person name="Hansen M."/>
            <person name="Howarth C."/>
            <person name="Imamovic A."/>
            <person name="Ireland A."/>
            <person name="Larimer J."/>
            <person name="McCowan C."/>
            <person name="Murphy C."/>
            <person name="Pearson M."/>
            <person name="Poon T.W."/>
            <person name="Priest M."/>
            <person name="Roberts A."/>
            <person name="Saif S."/>
            <person name="Shea T."/>
            <person name="Sykes S."/>
            <person name="Wortman J."/>
            <person name="Nusbaum C."/>
            <person name="Birren B."/>
        </authorList>
    </citation>
    <scope>NUCLEOTIDE SEQUENCE</scope>
    <source>
        <strain evidence="10">HDV247</strain>
    </source>
</reference>
<comment type="similarity">
    <text evidence="3">Belongs to the TPT transporter family. SLC35D subfamily.</text>
</comment>
<evidence type="ECO:0000256" key="5">
    <source>
        <dbReference type="ARBA" id="ARBA00022692"/>
    </source>
</evidence>
<gene>
    <name evidence="10" type="ORF">FOVG_17971</name>
</gene>
<feature type="transmembrane region" description="Helical" evidence="8">
    <location>
        <begin position="227"/>
        <end position="248"/>
    </location>
</feature>
<protein>
    <recommendedName>
        <fullName evidence="9">Sugar phosphate transporter domain-containing protein</fullName>
    </recommendedName>
</protein>
<keyword evidence="6 8" id="KW-1133">Transmembrane helix</keyword>
<feature type="transmembrane region" description="Helical" evidence="8">
    <location>
        <begin position="166"/>
        <end position="185"/>
    </location>
</feature>
<dbReference type="OrthoDB" id="6418713at2759"/>
<feature type="transmembrane region" description="Helical" evidence="8">
    <location>
        <begin position="254"/>
        <end position="272"/>
    </location>
</feature>
<dbReference type="AlphaFoldDB" id="W9NDA5"/>
<evidence type="ECO:0000256" key="7">
    <source>
        <dbReference type="ARBA" id="ARBA00023136"/>
    </source>
</evidence>
<dbReference type="Pfam" id="PF03151">
    <property type="entry name" value="TPT"/>
    <property type="match status" value="1"/>
</dbReference>
<organism evidence="10">
    <name type="scientific">Fusarium oxysporum f. sp. pisi HDV247</name>
    <dbReference type="NCBI Taxonomy" id="1080344"/>
    <lineage>
        <taxon>Eukaryota</taxon>
        <taxon>Fungi</taxon>
        <taxon>Dikarya</taxon>
        <taxon>Ascomycota</taxon>
        <taxon>Pezizomycotina</taxon>
        <taxon>Sordariomycetes</taxon>
        <taxon>Hypocreomycetidae</taxon>
        <taxon>Hypocreales</taxon>
        <taxon>Nectriaceae</taxon>
        <taxon>Fusarium</taxon>
        <taxon>Fusarium oxysporum species complex</taxon>
    </lineage>
</organism>
<dbReference type="EMBL" id="JH651039">
    <property type="protein sequence ID" value="EXA30674.1"/>
    <property type="molecule type" value="Genomic_DNA"/>
</dbReference>
<dbReference type="HOGENOM" id="CLU_022332_0_1_1"/>
<keyword evidence="7 8" id="KW-0472">Membrane</keyword>
<evidence type="ECO:0000256" key="2">
    <source>
        <dbReference type="ARBA" id="ARBA00004477"/>
    </source>
</evidence>
<evidence type="ECO:0000259" key="9">
    <source>
        <dbReference type="Pfam" id="PF03151"/>
    </source>
</evidence>
<evidence type="ECO:0000256" key="1">
    <source>
        <dbReference type="ARBA" id="ARBA00003420"/>
    </source>
</evidence>
<feature type="transmembrane region" description="Helical" evidence="8">
    <location>
        <begin position="78"/>
        <end position="98"/>
    </location>
</feature>
<sequence length="293" mass="32388">MRPYTYHVIAGAILLTSWHLIIAAIITQILARTTTLLDSRHSLPVSRRFYLSTILPIGLVSSGSLVCSNFVYLYLSVAFIQMLKAFAPAIVLFVSWVWGVADPSVGDIINIMWIVSGGIMASLGEIDISWAGVAFQLSGLMFEAVRVVMIQTLLSSKGLNMDPLVGLYYYAPICAVLNLLIAGTIEIPSVSWEDIRQVGWIIFCLNALFAFLLNFVSLVLIAKTSGLVTTLTGIFKNILLIIFSIIMWQTRISMTQMLGYSISLIGLVYYSFGYRKLAAAYHAAILWLLGLRE</sequence>
<feature type="transmembrane region" description="Helical" evidence="8">
    <location>
        <begin position="130"/>
        <end position="154"/>
    </location>
</feature>
<feature type="domain" description="Sugar phosphate transporter" evidence="9">
    <location>
        <begin position="13"/>
        <end position="271"/>
    </location>
</feature>
<evidence type="ECO:0000313" key="10">
    <source>
        <dbReference type="EMBL" id="EXA30674.1"/>
    </source>
</evidence>
<evidence type="ECO:0000256" key="6">
    <source>
        <dbReference type="ARBA" id="ARBA00022989"/>
    </source>
</evidence>
<comment type="subcellular location">
    <subcellularLocation>
        <location evidence="2">Endoplasmic reticulum membrane</location>
        <topology evidence="2">Multi-pass membrane protein</topology>
    </subcellularLocation>
</comment>
<proteinExistence type="inferred from homology"/>
<dbReference type="PANTHER" id="PTHR11132">
    <property type="entry name" value="SOLUTE CARRIER FAMILY 35"/>
    <property type="match status" value="1"/>
</dbReference>
<dbReference type="InterPro" id="IPR050186">
    <property type="entry name" value="TPT_transporter"/>
</dbReference>
<feature type="transmembrane region" description="Helical" evidence="8">
    <location>
        <begin position="197"/>
        <end position="220"/>
    </location>
</feature>
<comment type="function">
    <text evidence="1">Involved in the import of GDP-mannose from the cytoplasm into the Golgi lumen.</text>
</comment>
<evidence type="ECO:0000256" key="8">
    <source>
        <dbReference type="SAM" id="Phobius"/>
    </source>
</evidence>
<accession>W9NDA5</accession>
<name>W9NDA5_FUSOX</name>
<evidence type="ECO:0000256" key="3">
    <source>
        <dbReference type="ARBA" id="ARBA00010425"/>
    </source>
</evidence>